<evidence type="ECO:0000313" key="1">
    <source>
        <dbReference type="EMBL" id="SMP76601.1"/>
    </source>
</evidence>
<keyword evidence="2" id="KW-1185">Reference proteome</keyword>
<reference evidence="1 2" key="1">
    <citation type="submission" date="2017-05" db="EMBL/GenBank/DDBJ databases">
        <authorList>
            <person name="Varghese N."/>
            <person name="Submissions S."/>
        </authorList>
    </citation>
    <scope>NUCLEOTIDE SEQUENCE [LARGE SCALE GENOMIC DNA]</scope>
    <source>
        <strain evidence="1 2">DSM 25457</strain>
    </source>
</reference>
<evidence type="ECO:0000313" key="2">
    <source>
        <dbReference type="Proteomes" id="UP001158067"/>
    </source>
</evidence>
<gene>
    <name evidence="1" type="ORF">SAMN06265222_12184</name>
</gene>
<protein>
    <submittedName>
        <fullName evidence="1">Uncharacterized protein</fullName>
    </submittedName>
</protein>
<dbReference type="RefSeq" id="WP_283435254.1">
    <property type="nucleotide sequence ID" value="NZ_FXUG01000021.1"/>
</dbReference>
<proteinExistence type="predicted"/>
<sequence length="284" mass="31072">MRRIVSIVVLCPYRLLAVLGCLGVLSSPVLAQVFPARIFADQVGQPGQPIPSWSADPLMTVEQEQEILRKLRTAKPAPKLGINAEVALEQMAEAWSETVPVVIDRVSLEEVGLTADTPVMPQRVDDLPLMTQMFLVLRDLELTFTIRGGVVFIETVEAADAKPCVRVYDVSSLLTQEGDPFDSADATLSSDDQKARYAQVIQQTIDPDSWEALGGMGTFAPLTVRDRSFFVIAQRTEVHLAIQRLLDRLNGCVASEIPEADSVNVNSRVTNGRSGIPRFSGDPQ</sequence>
<comment type="caution">
    <text evidence="1">The sequence shown here is derived from an EMBL/GenBank/DDBJ whole genome shotgun (WGS) entry which is preliminary data.</text>
</comment>
<dbReference type="Proteomes" id="UP001158067">
    <property type="component" value="Unassembled WGS sequence"/>
</dbReference>
<name>A0ABY1QNX8_9BACT</name>
<accession>A0ABY1QNX8</accession>
<organism evidence="1 2">
    <name type="scientific">Neorhodopirellula lusitana</name>
    <dbReference type="NCBI Taxonomy" id="445327"/>
    <lineage>
        <taxon>Bacteria</taxon>
        <taxon>Pseudomonadati</taxon>
        <taxon>Planctomycetota</taxon>
        <taxon>Planctomycetia</taxon>
        <taxon>Pirellulales</taxon>
        <taxon>Pirellulaceae</taxon>
        <taxon>Neorhodopirellula</taxon>
    </lineage>
</organism>
<dbReference type="EMBL" id="FXUG01000021">
    <property type="protein sequence ID" value="SMP76601.1"/>
    <property type="molecule type" value="Genomic_DNA"/>
</dbReference>